<dbReference type="Proteomes" id="UP001595075">
    <property type="component" value="Unassembled WGS sequence"/>
</dbReference>
<dbReference type="EMBL" id="JAZHXI010000014">
    <property type="protein sequence ID" value="KAL2063932.1"/>
    <property type="molecule type" value="Genomic_DNA"/>
</dbReference>
<feature type="region of interest" description="Disordered" evidence="1">
    <location>
        <begin position="101"/>
        <end position="130"/>
    </location>
</feature>
<sequence length="130" mass="14749">MKGKKPFQSNTSPPILSYYRPPKPFIHRSIPSKQITQQTDHINSDGFHFSSINHPYSPCLPAIPPLPSTMHRNQFPPQPASISRFHPVLFVCSVVKRKLSRSSTGMKKGRTKKANTKELIDASQIRNTRE</sequence>
<name>A0ABR4C334_9HELO</name>
<reference evidence="2 3" key="1">
    <citation type="journal article" date="2024" name="Commun. Biol.">
        <title>Comparative genomic analysis of thermophilic fungi reveals convergent evolutionary adaptations and gene losses.</title>
        <authorList>
            <person name="Steindorff A.S."/>
            <person name="Aguilar-Pontes M.V."/>
            <person name="Robinson A.J."/>
            <person name="Andreopoulos B."/>
            <person name="LaButti K."/>
            <person name="Kuo A."/>
            <person name="Mondo S."/>
            <person name="Riley R."/>
            <person name="Otillar R."/>
            <person name="Haridas S."/>
            <person name="Lipzen A."/>
            <person name="Grimwood J."/>
            <person name="Schmutz J."/>
            <person name="Clum A."/>
            <person name="Reid I.D."/>
            <person name="Moisan M.C."/>
            <person name="Butler G."/>
            <person name="Nguyen T.T.M."/>
            <person name="Dewar K."/>
            <person name="Conant G."/>
            <person name="Drula E."/>
            <person name="Henrissat B."/>
            <person name="Hansel C."/>
            <person name="Singer S."/>
            <person name="Hutchinson M.I."/>
            <person name="de Vries R.P."/>
            <person name="Natvig D.O."/>
            <person name="Powell A.J."/>
            <person name="Tsang A."/>
            <person name="Grigoriev I.V."/>
        </authorList>
    </citation>
    <scope>NUCLEOTIDE SEQUENCE [LARGE SCALE GENOMIC DNA]</scope>
    <source>
        <strain evidence="2 3">CBS 494.80</strain>
    </source>
</reference>
<evidence type="ECO:0000313" key="2">
    <source>
        <dbReference type="EMBL" id="KAL2063932.1"/>
    </source>
</evidence>
<accession>A0ABR4C334</accession>
<evidence type="ECO:0000256" key="1">
    <source>
        <dbReference type="SAM" id="MobiDB-lite"/>
    </source>
</evidence>
<protein>
    <submittedName>
        <fullName evidence="2">Uncharacterized protein</fullName>
    </submittedName>
</protein>
<evidence type="ECO:0000313" key="3">
    <source>
        <dbReference type="Proteomes" id="UP001595075"/>
    </source>
</evidence>
<keyword evidence="3" id="KW-1185">Reference proteome</keyword>
<comment type="caution">
    <text evidence="2">The sequence shown here is derived from an EMBL/GenBank/DDBJ whole genome shotgun (WGS) entry which is preliminary data.</text>
</comment>
<feature type="region of interest" description="Disordered" evidence="1">
    <location>
        <begin position="1"/>
        <end position="24"/>
    </location>
</feature>
<proteinExistence type="predicted"/>
<organism evidence="2 3">
    <name type="scientific">Oculimacula yallundae</name>
    <dbReference type="NCBI Taxonomy" id="86028"/>
    <lineage>
        <taxon>Eukaryota</taxon>
        <taxon>Fungi</taxon>
        <taxon>Dikarya</taxon>
        <taxon>Ascomycota</taxon>
        <taxon>Pezizomycotina</taxon>
        <taxon>Leotiomycetes</taxon>
        <taxon>Helotiales</taxon>
        <taxon>Ploettnerulaceae</taxon>
        <taxon>Oculimacula</taxon>
    </lineage>
</organism>
<gene>
    <name evidence="2" type="ORF">VTL71DRAFT_4426</name>
</gene>